<dbReference type="Pfam" id="PF00167">
    <property type="entry name" value="FGF"/>
    <property type="match status" value="1"/>
</dbReference>
<dbReference type="CDD" id="cd00058">
    <property type="entry name" value="beta-trefoil_FGF"/>
    <property type="match status" value="1"/>
</dbReference>
<reference evidence="3" key="1">
    <citation type="submission" date="2021-01" db="UniProtKB">
        <authorList>
            <consortium name="EnsemblMetazoa"/>
        </authorList>
    </citation>
    <scope>IDENTIFICATION</scope>
</reference>
<dbReference type="Proteomes" id="UP000594262">
    <property type="component" value="Unplaced"/>
</dbReference>
<proteinExistence type="inferred from homology"/>
<accession>A0A7M5TW14</accession>
<evidence type="ECO:0000313" key="3">
    <source>
        <dbReference type="EnsemblMetazoa" id="CLYHEMP002663.1"/>
    </source>
</evidence>
<name>A0A7M5TW14_9CNID</name>
<dbReference type="AlphaFoldDB" id="A0A7M5TW14"/>
<dbReference type="EnsemblMetazoa" id="CLYHEMT002663.1">
    <property type="protein sequence ID" value="CLYHEMP002663.1"/>
    <property type="gene ID" value="CLYHEMG002663"/>
</dbReference>
<dbReference type="EnsemblMetazoa" id="CLYHEMT002663.2">
    <property type="protein sequence ID" value="CLYHEMP002663.2"/>
    <property type="gene ID" value="CLYHEMG002663"/>
</dbReference>
<dbReference type="Gene3D" id="2.80.10.50">
    <property type="match status" value="1"/>
</dbReference>
<dbReference type="PANTHER" id="PTHR11486">
    <property type="entry name" value="FIBROBLAST GROWTH FACTOR"/>
    <property type="match status" value="1"/>
</dbReference>
<evidence type="ECO:0000256" key="1">
    <source>
        <dbReference type="ARBA" id="ARBA00007936"/>
    </source>
</evidence>
<evidence type="ECO:0000313" key="4">
    <source>
        <dbReference type="Proteomes" id="UP000594262"/>
    </source>
</evidence>
<comment type="similarity">
    <text evidence="1">Belongs to the heparin-binding growth factors family.</text>
</comment>
<dbReference type="InterPro" id="IPR056378">
    <property type="entry name" value="Let-756-like_FGF"/>
</dbReference>
<dbReference type="GO" id="GO:0008083">
    <property type="term" value="F:growth factor activity"/>
    <property type="evidence" value="ECO:0007669"/>
    <property type="project" value="InterPro"/>
</dbReference>
<keyword evidence="2" id="KW-0732">Signal</keyword>
<dbReference type="SUPFAM" id="SSF50353">
    <property type="entry name" value="Cytokine"/>
    <property type="match status" value="1"/>
</dbReference>
<feature type="signal peptide" evidence="2">
    <location>
        <begin position="1"/>
        <end position="23"/>
    </location>
</feature>
<dbReference type="OrthoDB" id="5976069at2759"/>
<evidence type="ECO:0000256" key="2">
    <source>
        <dbReference type="SAM" id="SignalP"/>
    </source>
</evidence>
<keyword evidence="4" id="KW-1185">Reference proteome</keyword>
<protein>
    <submittedName>
        <fullName evidence="3">Uncharacterized protein</fullName>
    </submittedName>
</protein>
<feature type="chain" id="PRO_5036206748" evidence="2">
    <location>
        <begin position="24"/>
        <end position="186"/>
    </location>
</feature>
<dbReference type="InterPro" id="IPR002209">
    <property type="entry name" value="Fibroblast_GF_fam"/>
</dbReference>
<dbReference type="InterPro" id="IPR008996">
    <property type="entry name" value="IL1/FGF"/>
</dbReference>
<sequence>MNFSAVITLFTVCVLQQIGNLKSMPTEMEPESTDVATHVRPIQLYSKQGQYVAISEDGQVYATRNRSNEDAILEMHSYSVKEKSIRRRGKGRSWWLSINKNGHIRTRRKNKSDTRFLEHDDGLWLWYQNKRHQFVLAFRKNLQPKHKMDVAVAVKNTKNKSTRFLIFKVPQNMQTFQPGPYAGRKR</sequence>
<organism evidence="3 4">
    <name type="scientific">Clytia hemisphaerica</name>
    <dbReference type="NCBI Taxonomy" id="252671"/>
    <lineage>
        <taxon>Eukaryota</taxon>
        <taxon>Metazoa</taxon>
        <taxon>Cnidaria</taxon>
        <taxon>Hydrozoa</taxon>
        <taxon>Hydroidolina</taxon>
        <taxon>Leptothecata</taxon>
        <taxon>Obeliida</taxon>
        <taxon>Clytiidae</taxon>
        <taxon>Clytia</taxon>
    </lineage>
</organism>